<dbReference type="Gene3D" id="3.40.50.450">
    <property type="match status" value="1"/>
</dbReference>
<dbReference type="InterPro" id="IPR039470">
    <property type="entry name" value="Nuc_deoxyri_tr2"/>
</dbReference>
<reference evidence="1 2" key="1">
    <citation type="submission" date="2016-10" db="EMBL/GenBank/DDBJ databases">
        <authorList>
            <person name="de Groot N.N."/>
        </authorList>
    </citation>
    <scope>NUCLEOTIDE SEQUENCE [LARGE SCALE GENOMIC DNA]</scope>
    <source>
        <strain evidence="1 2">CPCC 202699</strain>
    </source>
</reference>
<dbReference type="Proteomes" id="UP000199515">
    <property type="component" value="Unassembled WGS sequence"/>
</dbReference>
<dbReference type="SUPFAM" id="SSF52309">
    <property type="entry name" value="N-(deoxy)ribosyltransferase-like"/>
    <property type="match status" value="1"/>
</dbReference>
<accession>A0A1H3PJY8</accession>
<name>A0A1H3PJY8_9PSEU</name>
<keyword evidence="1" id="KW-0808">Transferase</keyword>
<gene>
    <name evidence="1" type="ORF">SAMN05421504_108250</name>
</gene>
<dbReference type="AlphaFoldDB" id="A0A1H3PJY8"/>
<protein>
    <submittedName>
        <fullName evidence="1">Nucleoside 2-deoxyribosyltransferase like</fullName>
    </submittedName>
</protein>
<organism evidence="1 2">
    <name type="scientific">Amycolatopsis xylanica</name>
    <dbReference type="NCBI Taxonomy" id="589385"/>
    <lineage>
        <taxon>Bacteria</taxon>
        <taxon>Bacillati</taxon>
        <taxon>Actinomycetota</taxon>
        <taxon>Actinomycetes</taxon>
        <taxon>Pseudonocardiales</taxon>
        <taxon>Pseudonocardiaceae</taxon>
        <taxon>Amycolatopsis</taxon>
    </lineage>
</organism>
<evidence type="ECO:0000313" key="1">
    <source>
        <dbReference type="EMBL" id="SDZ01268.1"/>
    </source>
</evidence>
<keyword evidence="2" id="KW-1185">Reference proteome</keyword>
<dbReference type="GO" id="GO:0016740">
    <property type="term" value="F:transferase activity"/>
    <property type="evidence" value="ECO:0007669"/>
    <property type="project" value="UniProtKB-KW"/>
</dbReference>
<dbReference type="RefSeq" id="WP_176968913.1">
    <property type="nucleotide sequence ID" value="NZ_FNON01000008.1"/>
</dbReference>
<evidence type="ECO:0000313" key="2">
    <source>
        <dbReference type="Proteomes" id="UP000199515"/>
    </source>
</evidence>
<dbReference type="EMBL" id="FNON01000008">
    <property type="protein sequence ID" value="SDZ01268.1"/>
    <property type="molecule type" value="Genomic_DNA"/>
</dbReference>
<proteinExistence type="predicted"/>
<dbReference type="Pfam" id="PF15891">
    <property type="entry name" value="Nuc_deoxyri_tr2"/>
    <property type="match status" value="1"/>
</dbReference>
<sequence>MRIEVVESLADYTGADARPAIFLAGGMHGCPDWRSEAIGMIERLQPAVGELAVFCPRKSSAPAFDENMVAWEHRHLRLADLILFWFPDGDAHQPIALYELGAAAASGRPVVVGTGPGYLRRQDVVAQLKYARPELTVHSELTSVVRGAIEKIGRTRLRAA</sequence>
<dbReference type="STRING" id="589385.SAMN05421504_108250"/>